<comment type="caution">
    <text evidence="1">The sequence shown here is derived from an EMBL/GenBank/DDBJ whole genome shotgun (WGS) entry which is preliminary data.</text>
</comment>
<dbReference type="Proteomes" id="UP000783287">
    <property type="component" value="Unassembled WGS sequence"/>
</dbReference>
<dbReference type="EMBL" id="JAGQLK010000067">
    <property type="protein sequence ID" value="MCA9383415.1"/>
    <property type="molecule type" value="Genomic_DNA"/>
</dbReference>
<reference evidence="1" key="2">
    <citation type="journal article" date="2021" name="Microbiome">
        <title>Successional dynamics and alternative stable states in a saline activated sludge microbial community over 9 years.</title>
        <authorList>
            <person name="Wang Y."/>
            <person name="Ye J."/>
            <person name="Ju F."/>
            <person name="Liu L."/>
            <person name="Boyd J.A."/>
            <person name="Deng Y."/>
            <person name="Parks D.H."/>
            <person name="Jiang X."/>
            <person name="Yin X."/>
            <person name="Woodcroft B.J."/>
            <person name="Tyson G.W."/>
            <person name="Hugenholtz P."/>
            <person name="Polz M.F."/>
            <person name="Zhang T."/>
        </authorList>
    </citation>
    <scope>NUCLEOTIDE SEQUENCE</scope>
    <source>
        <strain evidence="1">HKST-UBA14</strain>
    </source>
</reference>
<organism evidence="1 2">
    <name type="scientific">Candidatus Dojkabacteria bacterium</name>
    <dbReference type="NCBI Taxonomy" id="2099670"/>
    <lineage>
        <taxon>Bacteria</taxon>
        <taxon>Candidatus Dojkabacteria</taxon>
    </lineage>
</organism>
<proteinExistence type="predicted"/>
<sequence length="123" mass="14031">MAKSKTSTTKPKYLDVTEEVGLSKIQAGSRITYKMKDLKYIEVVGMIVDEEEPTIKTFIYYLETPGKKGDTELLKYTGTQGMFVKDVLNTHKLTIDKIYLLESSYIDLKETSITYNTSVKLKN</sequence>
<gene>
    <name evidence="1" type="ORF">KC909_03555</name>
</gene>
<accession>A0A955RJI3</accession>
<evidence type="ECO:0000313" key="2">
    <source>
        <dbReference type="Proteomes" id="UP000783287"/>
    </source>
</evidence>
<protein>
    <submittedName>
        <fullName evidence="1">Uncharacterized protein</fullName>
    </submittedName>
</protein>
<name>A0A955RJI3_9BACT</name>
<dbReference type="AlphaFoldDB" id="A0A955RJI3"/>
<reference evidence="1" key="1">
    <citation type="submission" date="2020-04" db="EMBL/GenBank/DDBJ databases">
        <authorList>
            <person name="Zhang T."/>
        </authorList>
    </citation>
    <scope>NUCLEOTIDE SEQUENCE</scope>
    <source>
        <strain evidence="1">HKST-UBA14</strain>
    </source>
</reference>
<evidence type="ECO:0000313" key="1">
    <source>
        <dbReference type="EMBL" id="MCA9383415.1"/>
    </source>
</evidence>